<proteinExistence type="predicted"/>
<dbReference type="EMBL" id="LECT01000055">
    <property type="protein sequence ID" value="KLU01216.1"/>
    <property type="molecule type" value="Genomic_DNA"/>
</dbReference>
<evidence type="ECO:0000313" key="1">
    <source>
        <dbReference type="EMBL" id="KLU01216.1"/>
    </source>
</evidence>
<keyword evidence="2" id="KW-1185">Reference proteome</keyword>
<dbReference type="Proteomes" id="UP000036367">
    <property type="component" value="Unassembled WGS sequence"/>
</dbReference>
<accession>A0A0J1B403</accession>
<dbReference type="AlphaFoldDB" id="A0A0J1B403"/>
<comment type="caution">
    <text evidence="1">The sequence shown here is derived from an EMBL/GenBank/DDBJ whole genome shotgun (WGS) entry which is preliminary data.</text>
</comment>
<organism evidence="1 2">
    <name type="scientific">Rhodopirellula islandica</name>
    <dbReference type="NCBI Taxonomy" id="595434"/>
    <lineage>
        <taxon>Bacteria</taxon>
        <taxon>Pseudomonadati</taxon>
        <taxon>Planctomycetota</taxon>
        <taxon>Planctomycetia</taxon>
        <taxon>Pirellulales</taxon>
        <taxon>Pirellulaceae</taxon>
        <taxon>Rhodopirellula</taxon>
    </lineage>
</organism>
<protein>
    <submittedName>
        <fullName evidence="1">Uncharacterized protein</fullName>
    </submittedName>
</protein>
<reference evidence="1" key="1">
    <citation type="submission" date="2015-05" db="EMBL/GenBank/DDBJ databases">
        <title>Permanent draft genome of Rhodopirellula islandicus K833.</title>
        <authorList>
            <person name="Kizina J."/>
            <person name="Richter M."/>
            <person name="Glockner F.O."/>
            <person name="Harder J."/>
        </authorList>
    </citation>
    <scope>NUCLEOTIDE SEQUENCE [LARGE SCALE GENOMIC DNA]</scope>
    <source>
        <strain evidence="1">K833</strain>
    </source>
</reference>
<sequence length="46" mass="5157">MVGVSDTSLVPWRSQRTIARPRPNSCHGKLASDSGTDCHDFSEQYY</sequence>
<evidence type="ECO:0000313" key="2">
    <source>
        <dbReference type="Proteomes" id="UP000036367"/>
    </source>
</evidence>
<gene>
    <name evidence="1" type="ORF">RISK_006785</name>
</gene>
<name>A0A0J1B403_RHOIS</name>